<dbReference type="STRING" id="3750.A0A498K7T1"/>
<dbReference type="SUPFAM" id="SSF53383">
    <property type="entry name" value="PLP-dependent transferases"/>
    <property type="match status" value="1"/>
</dbReference>
<sequence length="616" mass="68776">MASSPDHHINGDTKTHISKKPKLSPNFITAAEIAAEFSHHDPNVARINNGSFGSCPASLIEAQRRWQLKNLAQPDHFYVNELKKGIHRSRTIIKELINADHVDEVSLVDNATTAAAIVLQQTAWGFSESKFGKGDAVVMLHYAYGAVKKSIEAYVTRAGGYVIEVPLPFPLKSNDEIISEFKKALVIGKANGRRVRLAVIDHITSMPCVVIPVEELVKICREEDVDQIFVDAAHGIGCTAVDMKRIGADYYTSNLHKWFFCPPSIAFLYCRKSPKCPELHHPVVSHEYGNGLAIESASVGNRDYSPQLVVPSVLEFINRFEGGIEGIKKRNHETVVEMGQMLANAWGTHLGCPSEMCASMIMIGLPACLGILSEKDTEELRIHLREKFGVEVPIYFRPPKNGEVESINGYCRISHQVYNKVDDYYKFRDAINQLVSEGTEEALLMNNIHGYICIACMPQQLQMVSIMEVKRVIAICQSGGEFFTEKDGTLSYRGKDAHAIDIDDQMKFDEFKLEVTEMFGCSYNNMVIKYFLPGNKKTLITVSNDKDLQRMIKFHGDFATIDIYVMEEVAPPDVSNMPPSRIASDRAMARASSVLEAAQIDSGMCSRICIANRDIW</sequence>
<proteinExistence type="predicted"/>
<dbReference type="Proteomes" id="UP000290289">
    <property type="component" value="Chromosome 4"/>
</dbReference>
<feature type="compositionally biased region" description="Basic and acidic residues" evidence="2">
    <location>
        <begin position="1"/>
        <end position="15"/>
    </location>
</feature>
<reference evidence="4 5" key="1">
    <citation type="submission" date="2018-10" db="EMBL/GenBank/DDBJ databases">
        <title>A high-quality apple genome assembly.</title>
        <authorList>
            <person name="Hu J."/>
        </authorList>
    </citation>
    <scope>NUCLEOTIDE SEQUENCE [LARGE SCALE GENOMIC DNA]</scope>
    <source>
        <strain evidence="5">cv. HFTH1</strain>
        <tissue evidence="4">Young leaf</tissue>
    </source>
</reference>
<gene>
    <name evidence="4" type="ORF">DVH24_015042</name>
</gene>
<dbReference type="Gene3D" id="3.10.20.90">
    <property type="entry name" value="Phosphatidylinositol 3-kinase Catalytic Subunit, Chain A, domain 1"/>
    <property type="match status" value="1"/>
</dbReference>
<evidence type="ECO:0000256" key="2">
    <source>
        <dbReference type="SAM" id="MobiDB-lite"/>
    </source>
</evidence>
<dbReference type="SMART" id="SM00666">
    <property type="entry name" value="PB1"/>
    <property type="match status" value="1"/>
</dbReference>
<dbReference type="PANTHER" id="PTHR43092">
    <property type="entry name" value="L-CYSTEINE DESULFHYDRASE"/>
    <property type="match status" value="1"/>
</dbReference>
<dbReference type="SUPFAM" id="SSF54277">
    <property type="entry name" value="CAD &amp; PB1 domains"/>
    <property type="match status" value="1"/>
</dbReference>
<feature type="domain" description="PB1" evidence="3">
    <location>
        <begin position="485"/>
        <end position="568"/>
    </location>
</feature>
<dbReference type="InterPro" id="IPR000192">
    <property type="entry name" value="Aminotrans_V_dom"/>
</dbReference>
<protein>
    <recommendedName>
        <fullName evidence="3">PB1 domain-containing protein</fullName>
    </recommendedName>
</protein>
<organism evidence="4 5">
    <name type="scientific">Malus domestica</name>
    <name type="common">Apple</name>
    <name type="synonym">Pyrus malus</name>
    <dbReference type="NCBI Taxonomy" id="3750"/>
    <lineage>
        <taxon>Eukaryota</taxon>
        <taxon>Viridiplantae</taxon>
        <taxon>Streptophyta</taxon>
        <taxon>Embryophyta</taxon>
        <taxon>Tracheophyta</taxon>
        <taxon>Spermatophyta</taxon>
        <taxon>Magnoliopsida</taxon>
        <taxon>eudicotyledons</taxon>
        <taxon>Gunneridae</taxon>
        <taxon>Pentapetalae</taxon>
        <taxon>rosids</taxon>
        <taxon>fabids</taxon>
        <taxon>Rosales</taxon>
        <taxon>Rosaceae</taxon>
        <taxon>Amygdaloideae</taxon>
        <taxon>Maleae</taxon>
        <taxon>Malus</taxon>
    </lineage>
</organism>
<keyword evidence="1" id="KW-0663">Pyridoxal phosphate</keyword>
<feature type="region of interest" description="Disordered" evidence="2">
    <location>
        <begin position="1"/>
        <end position="21"/>
    </location>
</feature>
<evidence type="ECO:0000313" key="4">
    <source>
        <dbReference type="EMBL" id="RXI01693.1"/>
    </source>
</evidence>
<accession>A0A498K7T1</accession>
<dbReference type="EMBL" id="RDQH01000330">
    <property type="protein sequence ID" value="RXI01693.1"/>
    <property type="molecule type" value="Genomic_DNA"/>
</dbReference>
<dbReference type="InterPro" id="IPR015421">
    <property type="entry name" value="PyrdxlP-dep_Trfase_major"/>
</dbReference>
<dbReference type="CDD" id="cd06410">
    <property type="entry name" value="PB1_UP2"/>
    <property type="match status" value="1"/>
</dbReference>
<dbReference type="Pfam" id="PF00564">
    <property type="entry name" value="PB1"/>
    <property type="match status" value="1"/>
</dbReference>
<dbReference type="AlphaFoldDB" id="A0A498K7T1"/>
<evidence type="ECO:0000259" key="3">
    <source>
        <dbReference type="SMART" id="SM00666"/>
    </source>
</evidence>
<evidence type="ECO:0000313" key="5">
    <source>
        <dbReference type="Proteomes" id="UP000290289"/>
    </source>
</evidence>
<dbReference type="InterPro" id="IPR000270">
    <property type="entry name" value="PB1_dom"/>
</dbReference>
<comment type="caution">
    <text evidence="4">The sequence shown here is derived from an EMBL/GenBank/DDBJ whole genome shotgun (WGS) entry which is preliminary data.</text>
</comment>
<keyword evidence="5" id="KW-1185">Reference proteome</keyword>
<evidence type="ECO:0000256" key="1">
    <source>
        <dbReference type="ARBA" id="ARBA00022898"/>
    </source>
</evidence>
<dbReference type="PANTHER" id="PTHR43092:SF2">
    <property type="entry name" value="HERCYNYLCYSTEINE SULFOXIDE LYASE"/>
    <property type="match status" value="1"/>
</dbReference>
<dbReference type="Gene3D" id="3.40.640.10">
    <property type="entry name" value="Type I PLP-dependent aspartate aminotransferase-like (Major domain)"/>
    <property type="match status" value="1"/>
</dbReference>
<dbReference type="Pfam" id="PF00266">
    <property type="entry name" value="Aminotran_5"/>
    <property type="match status" value="1"/>
</dbReference>
<dbReference type="InterPro" id="IPR015424">
    <property type="entry name" value="PyrdxlP-dep_Trfase"/>
</dbReference>
<name>A0A498K7T1_MALDO</name>